<keyword evidence="2" id="KW-0479">Metal-binding</keyword>
<feature type="compositionally biased region" description="Polar residues" evidence="3">
    <location>
        <begin position="338"/>
        <end position="347"/>
    </location>
</feature>
<dbReference type="InterPro" id="IPR034686">
    <property type="entry name" value="Terpene_cyclase-like_2"/>
</dbReference>
<gene>
    <name evidence="4" type="ORF">JW613_09500</name>
</gene>
<dbReference type="Gene3D" id="1.10.600.10">
    <property type="entry name" value="Farnesyl Diphosphate Synthase"/>
    <property type="match status" value="1"/>
</dbReference>
<dbReference type="Proteomes" id="UP000721954">
    <property type="component" value="Unassembled WGS sequence"/>
</dbReference>
<sequence>MRTADTLSIELPPRYCPLPTARHPDEAALARHTADWINQFAPALTPRQKARMRGNDCPGFYGRIMPRAPAERLRLAVDWCTLMFHLDDAYDEGHTRSAADRTGRFADLTTRLVRVLEAPDARVDSPDDTFDTFIPAVRDLALRAHRWATPAQVRRCVEAHRAWFLAMLWEFGHRAAHSTPALNDYAHLRRHTAAGAATLAWAEIIDGEEIPDRELSSPLVGALTELAFTTAAFDDDLFSYGKEQWVARHEGTPPSGLGLVEILRRERSCTQQEALRTATELCNRLTHRYIELREQVGPLASRPLRAYLDHLDHLLPGNLEWGLSADRYRNPDGRSPGAVTTTGSWTRTPPADTSPPPIPSIAWWWDSLDQ</sequence>
<comment type="similarity">
    <text evidence="2">Belongs to the terpene synthase family.</text>
</comment>
<reference evidence="4 5" key="1">
    <citation type="submission" date="2021-02" db="EMBL/GenBank/DDBJ databases">
        <title>Streptomyces spirodelae sp. nov., isolated from duckweed.</title>
        <authorList>
            <person name="Saimee Y."/>
            <person name="Duangmal K."/>
        </authorList>
    </citation>
    <scope>NUCLEOTIDE SEQUENCE [LARGE SCALE GENOMIC DNA]</scope>
    <source>
        <strain evidence="4 5">DSM 42105</strain>
    </source>
</reference>
<comment type="cofactor">
    <cofactor evidence="2">
        <name>Mg(2+)</name>
        <dbReference type="ChEBI" id="CHEBI:18420"/>
    </cofactor>
</comment>
<feature type="region of interest" description="Disordered" evidence="3">
    <location>
        <begin position="330"/>
        <end position="353"/>
    </location>
</feature>
<dbReference type="GeneID" id="96258840"/>
<dbReference type="Pfam" id="PF19086">
    <property type="entry name" value="Terpene_syn_C_2"/>
    <property type="match status" value="1"/>
</dbReference>
<evidence type="ECO:0000256" key="1">
    <source>
        <dbReference type="ARBA" id="ARBA00023239"/>
    </source>
</evidence>
<accession>A0ABS3XT08</accession>
<keyword evidence="5" id="KW-1185">Reference proteome</keyword>
<evidence type="ECO:0000313" key="4">
    <source>
        <dbReference type="EMBL" id="MBO8198539.1"/>
    </source>
</evidence>
<evidence type="ECO:0000313" key="5">
    <source>
        <dbReference type="Proteomes" id="UP000721954"/>
    </source>
</evidence>
<dbReference type="PANTHER" id="PTHR35201">
    <property type="entry name" value="TERPENE SYNTHASE"/>
    <property type="match status" value="1"/>
</dbReference>
<proteinExistence type="inferred from homology"/>
<comment type="caution">
    <text evidence="4">The sequence shown here is derived from an EMBL/GenBank/DDBJ whole genome shotgun (WGS) entry which is preliminary data.</text>
</comment>
<keyword evidence="2" id="KW-0460">Magnesium</keyword>
<name>A0ABS3XT08_9ACTN</name>
<dbReference type="InterPro" id="IPR008949">
    <property type="entry name" value="Isoprenoid_synthase_dom_sf"/>
</dbReference>
<dbReference type="EC" id="4.2.3.-" evidence="2"/>
<keyword evidence="1 2" id="KW-0456">Lyase</keyword>
<organism evidence="4 5">
    <name type="scientific">Streptomyces smyrnaeus</name>
    <dbReference type="NCBI Taxonomy" id="1387713"/>
    <lineage>
        <taxon>Bacteria</taxon>
        <taxon>Bacillati</taxon>
        <taxon>Actinomycetota</taxon>
        <taxon>Actinomycetes</taxon>
        <taxon>Kitasatosporales</taxon>
        <taxon>Streptomycetaceae</taxon>
        <taxon>Streptomyces</taxon>
    </lineage>
</organism>
<protein>
    <recommendedName>
        <fullName evidence="2">Terpene synthase</fullName>
        <ecNumber evidence="2">4.2.3.-</ecNumber>
    </recommendedName>
</protein>
<dbReference type="PANTHER" id="PTHR35201:SF4">
    <property type="entry name" value="BETA-PINACENE SYNTHASE-RELATED"/>
    <property type="match status" value="1"/>
</dbReference>
<dbReference type="RefSeq" id="WP_209210260.1">
    <property type="nucleotide sequence ID" value="NZ_JAFFZM010000004.1"/>
</dbReference>
<dbReference type="EMBL" id="JAFFZM010000004">
    <property type="protein sequence ID" value="MBO8198539.1"/>
    <property type="molecule type" value="Genomic_DNA"/>
</dbReference>
<evidence type="ECO:0000256" key="3">
    <source>
        <dbReference type="SAM" id="MobiDB-lite"/>
    </source>
</evidence>
<evidence type="ECO:0000256" key="2">
    <source>
        <dbReference type="RuleBase" id="RU366034"/>
    </source>
</evidence>
<dbReference type="SUPFAM" id="SSF48576">
    <property type="entry name" value="Terpenoid synthases"/>
    <property type="match status" value="1"/>
</dbReference>